<evidence type="ECO:0000256" key="1">
    <source>
        <dbReference type="ARBA" id="ARBA00010768"/>
    </source>
</evidence>
<dbReference type="STRING" id="59895.A0A103XZ64"/>
<feature type="domain" description="Inositol polyphosphate-related phosphatase" evidence="4">
    <location>
        <begin position="284"/>
        <end position="611"/>
    </location>
</feature>
<evidence type="ECO:0000313" key="5">
    <source>
        <dbReference type="EMBL" id="KVH99590.1"/>
    </source>
</evidence>
<dbReference type="PANTHER" id="PTHR45666">
    <property type="entry name" value="TYPE IV INOSITOL POLYPHOSPHATE 5-PHOSPHATASE 9"/>
    <property type="match status" value="1"/>
</dbReference>
<dbReference type="InterPro" id="IPR000300">
    <property type="entry name" value="IPPc"/>
</dbReference>
<evidence type="ECO:0000259" key="4">
    <source>
        <dbReference type="SMART" id="SM00128"/>
    </source>
</evidence>
<keyword evidence="2" id="KW-0378">Hydrolase</keyword>
<dbReference type="OMA" id="VKTKFKC"/>
<dbReference type="SUPFAM" id="SSF56219">
    <property type="entry name" value="DNase I-like"/>
    <property type="match status" value="1"/>
</dbReference>
<protein>
    <submittedName>
        <fullName evidence="5">Endonuclease/exonuclease/phosphatase</fullName>
    </submittedName>
</protein>
<dbReference type="GO" id="GO:0004439">
    <property type="term" value="F:phosphatidylinositol-4,5-bisphosphate 5-phosphatase activity"/>
    <property type="evidence" value="ECO:0007669"/>
    <property type="project" value="TreeGrafter"/>
</dbReference>
<dbReference type="GO" id="GO:0034485">
    <property type="term" value="F:phosphatidylinositol-3,4,5-trisphosphate 5-phosphatase activity"/>
    <property type="evidence" value="ECO:0007669"/>
    <property type="project" value="TreeGrafter"/>
</dbReference>
<accession>A0A103XZ64</accession>
<organism evidence="5 6">
    <name type="scientific">Cynara cardunculus var. scolymus</name>
    <name type="common">Globe artichoke</name>
    <name type="synonym">Cynara scolymus</name>
    <dbReference type="NCBI Taxonomy" id="59895"/>
    <lineage>
        <taxon>Eukaryota</taxon>
        <taxon>Viridiplantae</taxon>
        <taxon>Streptophyta</taxon>
        <taxon>Embryophyta</taxon>
        <taxon>Tracheophyta</taxon>
        <taxon>Spermatophyta</taxon>
        <taxon>Magnoliopsida</taxon>
        <taxon>eudicotyledons</taxon>
        <taxon>Gunneridae</taxon>
        <taxon>Pentapetalae</taxon>
        <taxon>asterids</taxon>
        <taxon>campanulids</taxon>
        <taxon>Asterales</taxon>
        <taxon>Asteraceae</taxon>
        <taxon>Carduoideae</taxon>
        <taxon>Cardueae</taxon>
        <taxon>Carduinae</taxon>
        <taxon>Cynara</taxon>
    </lineage>
</organism>
<name>A0A103XZ64_CYNCS</name>
<dbReference type="GO" id="GO:0046856">
    <property type="term" value="P:phosphatidylinositol dephosphorylation"/>
    <property type="evidence" value="ECO:0007669"/>
    <property type="project" value="InterPro"/>
</dbReference>
<proteinExistence type="inferred from homology"/>
<dbReference type="FunFam" id="3.60.10.10:FF:000038">
    <property type="entry name" value="type IV inositol polyphosphate 5-phosphatase 3"/>
    <property type="match status" value="1"/>
</dbReference>
<comment type="similarity">
    <text evidence="1">Belongs to the inositol polyphosphate 5-phosphatase family.</text>
</comment>
<reference evidence="5 6" key="1">
    <citation type="journal article" date="2016" name="Sci. Rep.">
        <title>The genome sequence of the outbreeding globe artichoke constructed de novo incorporating a phase-aware low-pass sequencing strategy of F1 progeny.</title>
        <authorList>
            <person name="Scaglione D."/>
            <person name="Reyes-Chin-Wo S."/>
            <person name="Acquadro A."/>
            <person name="Froenicke L."/>
            <person name="Portis E."/>
            <person name="Beitel C."/>
            <person name="Tirone M."/>
            <person name="Mauro R."/>
            <person name="Lo Monaco A."/>
            <person name="Mauromicale G."/>
            <person name="Faccioli P."/>
            <person name="Cattivelli L."/>
            <person name="Rieseberg L."/>
            <person name="Michelmore R."/>
            <person name="Lanteri S."/>
        </authorList>
    </citation>
    <scope>NUCLEOTIDE SEQUENCE [LARGE SCALE GENOMIC DNA]</scope>
    <source>
        <strain evidence="5">2C</strain>
    </source>
</reference>
<keyword evidence="5" id="KW-0255">Endonuclease</keyword>
<dbReference type="Gramene" id="KVH99590">
    <property type="protein sequence ID" value="KVH99590"/>
    <property type="gene ID" value="Ccrd_022174"/>
</dbReference>
<feature type="region of interest" description="Disordered" evidence="3">
    <location>
        <begin position="110"/>
        <end position="129"/>
    </location>
</feature>
<dbReference type="Pfam" id="PF22669">
    <property type="entry name" value="Exo_endo_phos2"/>
    <property type="match status" value="1"/>
</dbReference>
<gene>
    <name evidence="5" type="ORF">Ccrd_022174</name>
</gene>
<dbReference type="Gene3D" id="3.60.10.10">
    <property type="entry name" value="Endonuclease/exonuclease/phosphatase"/>
    <property type="match status" value="2"/>
</dbReference>
<dbReference type="AlphaFoldDB" id="A0A103XZ64"/>
<dbReference type="GO" id="GO:0004445">
    <property type="term" value="F:inositol-polyphosphate 5-phosphatase activity"/>
    <property type="evidence" value="ECO:0007669"/>
    <property type="project" value="InterPro"/>
</dbReference>
<dbReference type="SMART" id="SM00128">
    <property type="entry name" value="IPPc"/>
    <property type="match status" value="1"/>
</dbReference>
<keyword evidence="5" id="KW-0540">Nuclease</keyword>
<comment type="caution">
    <text evidence="5">The sequence shown here is derived from an EMBL/GenBank/DDBJ whole genome shotgun (WGS) entry which is preliminary data.</text>
</comment>
<dbReference type="PANTHER" id="PTHR45666:SF63">
    <property type="entry name" value="INOSITOL-POLYPHOSPHATE 5-PHOSPHATASE"/>
    <property type="match status" value="1"/>
</dbReference>
<dbReference type="EMBL" id="LEKV01003437">
    <property type="protein sequence ID" value="KVH99590.1"/>
    <property type="molecule type" value="Genomic_DNA"/>
</dbReference>
<sequence>MSCFNNHFFVAKYISKSPIFHKFFYPIGVSSNPNMIHHHRQRSRNRSPERSWVEKCLGCTCLELFWPRIVTRKWLNISTKSSDYSADSDDGIYDSDEAFHDWPKESRLKNKKGDEFQSDPDGAVPRSRRRKSEIFREQYIDAKELRVSVDTWNVGGELPPEDLDIRDWLDTDHPADIYVIGQVFTSDFQEIIPLNAGNIFGAEDNRPIPIWENIIRETLNKAQPVKTKFKCYSDPPSPSRFKPSDDVPYMEDVELESDCEDEEEIYTFNEESNFGQLEDGPVGQNGSISIDSEEKVEESASLNSRKSTKLLGGTEIPSDLAAHCISEIPNSFKFVKSFKASKSFKNHRPLESYLNGGNRVIPEDHWLAKLDLDSIMHRKRRSEYVRIVSKQMVGVFLTIWVRRSLRKHIQNVHVSTVGVGVMGYIGNKGSISVSMSIYQTHFCFICTHLTSGERDVDAVKRNTDVNEIHRRTCFSSMSKAACPRSIRDHERIIWLGDLNYRINLSYEATCDLISKNDWSKLLESDQLRKGCAFDGWTEGTLNFPPTYKYEPNSDKYYGEDPKVGRRTPAWCDRILSLGKGMRQLSYRRAELRLSDHRPVSASYMIEVEVFSPRKLQKALAFTDAEIGNDES</sequence>
<evidence type="ECO:0000313" key="6">
    <source>
        <dbReference type="Proteomes" id="UP000243975"/>
    </source>
</evidence>
<evidence type="ECO:0000256" key="3">
    <source>
        <dbReference type="SAM" id="MobiDB-lite"/>
    </source>
</evidence>
<dbReference type="GO" id="GO:0004519">
    <property type="term" value="F:endonuclease activity"/>
    <property type="evidence" value="ECO:0007669"/>
    <property type="project" value="UniProtKB-KW"/>
</dbReference>
<evidence type="ECO:0000256" key="2">
    <source>
        <dbReference type="ARBA" id="ARBA00022801"/>
    </source>
</evidence>
<keyword evidence="6" id="KW-1185">Reference proteome</keyword>
<dbReference type="Proteomes" id="UP000243975">
    <property type="component" value="Unassembled WGS sequence"/>
</dbReference>
<dbReference type="InterPro" id="IPR045849">
    <property type="entry name" value="IP5P_plant"/>
</dbReference>
<dbReference type="InterPro" id="IPR036691">
    <property type="entry name" value="Endo/exonu/phosph_ase_sf"/>
</dbReference>